<gene>
    <name evidence="2" type="ORF">ECRASSUSDP1_LOCUS20901</name>
</gene>
<feature type="compositionally biased region" description="Basic and acidic residues" evidence="1">
    <location>
        <begin position="45"/>
        <end position="58"/>
    </location>
</feature>
<reference evidence="2" key="1">
    <citation type="submission" date="2023-07" db="EMBL/GenBank/DDBJ databases">
        <authorList>
            <consortium name="AG Swart"/>
            <person name="Singh M."/>
            <person name="Singh A."/>
            <person name="Seah K."/>
            <person name="Emmerich C."/>
        </authorList>
    </citation>
    <scope>NUCLEOTIDE SEQUENCE</scope>
    <source>
        <strain evidence="2">DP1</strain>
    </source>
</reference>
<sequence>MSYNRDGRYHEPHFKKHHSSRSRYRGDKYYRSGHHSHTKRRRSSYSREEYHESKERKFSVSVHRSPSSDKKSEVIDLYKPGWVEEIQKESIQLQNEALKLPELEQMTPQENNANKENQNWIKKRGIDYLREEFRKAEYFKAINPDKANAEVLNVSLQPTVKLTKILNLLEMTKLMLDEVL</sequence>
<proteinExistence type="predicted"/>
<dbReference type="EMBL" id="CAMPGE010021340">
    <property type="protein sequence ID" value="CAI2379491.1"/>
    <property type="molecule type" value="Genomic_DNA"/>
</dbReference>
<feature type="compositionally biased region" description="Basic and acidic residues" evidence="1">
    <location>
        <begin position="1"/>
        <end position="12"/>
    </location>
</feature>
<dbReference type="AlphaFoldDB" id="A0AAD2D4D1"/>
<evidence type="ECO:0000313" key="2">
    <source>
        <dbReference type="EMBL" id="CAI2379491.1"/>
    </source>
</evidence>
<evidence type="ECO:0000256" key="1">
    <source>
        <dbReference type="SAM" id="MobiDB-lite"/>
    </source>
</evidence>
<keyword evidence="3" id="KW-1185">Reference proteome</keyword>
<organism evidence="2 3">
    <name type="scientific">Euplotes crassus</name>
    <dbReference type="NCBI Taxonomy" id="5936"/>
    <lineage>
        <taxon>Eukaryota</taxon>
        <taxon>Sar</taxon>
        <taxon>Alveolata</taxon>
        <taxon>Ciliophora</taxon>
        <taxon>Intramacronucleata</taxon>
        <taxon>Spirotrichea</taxon>
        <taxon>Hypotrichia</taxon>
        <taxon>Euplotida</taxon>
        <taxon>Euplotidae</taxon>
        <taxon>Moneuplotes</taxon>
    </lineage>
</organism>
<feature type="compositionally biased region" description="Basic residues" evidence="1">
    <location>
        <begin position="31"/>
        <end position="44"/>
    </location>
</feature>
<accession>A0AAD2D4D1</accession>
<name>A0AAD2D4D1_EUPCR</name>
<feature type="region of interest" description="Disordered" evidence="1">
    <location>
        <begin position="1"/>
        <end position="70"/>
    </location>
</feature>
<evidence type="ECO:0000313" key="3">
    <source>
        <dbReference type="Proteomes" id="UP001295684"/>
    </source>
</evidence>
<comment type="caution">
    <text evidence="2">The sequence shown here is derived from an EMBL/GenBank/DDBJ whole genome shotgun (WGS) entry which is preliminary data.</text>
</comment>
<feature type="compositionally biased region" description="Basic residues" evidence="1">
    <location>
        <begin position="13"/>
        <end position="23"/>
    </location>
</feature>
<protein>
    <submittedName>
        <fullName evidence="2">Uncharacterized protein</fullName>
    </submittedName>
</protein>
<dbReference type="Proteomes" id="UP001295684">
    <property type="component" value="Unassembled WGS sequence"/>
</dbReference>